<comment type="caution">
    <text evidence="2">The sequence shown here is derived from an EMBL/GenBank/DDBJ whole genome shotgun (WGS) entry which is preliminary data.</text>
</comment>
<evidence type="ECO:0000313" key="2">
    <source>
        <dbReference type="EMBL" id="KAK2159557.1"/>
    </source>
</evidence>
<gene>
    <name evidence="2" type="ORF">NP493_1710g00017</name>
</gene>
<keyword evidence="3" id="KW-1185">Reference proteome</keyword>
<reference evidence="2" key="1">
    <citation type="journal article" date="2023" name="Mol. Biol. Evol.">
        <title>Third-Generation Sequencing Reveals the Adaptive Role of the Epigenome in Three Deep-Sea Polychaetes.</title>
        <authorList>
            <person name="Perez M."/>
            <person name="Aroh O."/>
            <person name="Sun Y."/>
            <person name="Lan Y."/>
            <person name="Juniper S.K."/>
            <person name="Young C.R."/>
            <person name="Angers B."/>
            <person name="Qian P.Y."/>
        </authorList>
    </citation>
    <scope>NUCLEOTIDE SEQUENCE</scope>
    <source>
        <strain evidence="2">R07B-5</strain>
    </source>
</reference>
<name>A0AAD9JUV7_RIDPI</name>
<feature type="compositionally biased region" description="Polar residues" evidence="1">
    <location>
        <begin position="152"/>
        <end position="162"/>
    </location>
</feature>
<feature type="region of interest" description="Disordered" evidence="1">
    <location>
        <begin position="24"/>
        <end position="162"/>
    </location>
</feature>
<accession>A0AAD9JUV7</accession>
<sequence>MSRCFTQEVEQLRQEKSQIDAELKILSGSQPPFFPSGPRERRNSDTSYEDRGSRGRDRRRGMGRGLGRGVGRGGRRWANERHAAAIAGESMTQQPAVSDWSEAVAEEEKDQQGYYTDSMLNGGGRPRGRGGWSRGRRGGPQYGSQKDLGRWSTPTHLPVNSF</sequence>
<protein>
    <submittedName>
        <fullName evidence="2">Uncharacterized protein</fullName>
    </submittedName>
</protein>
<evidence type="ECO:0000256" key="1">
    <source>
        <dbReference type="SAM" id="MobiDB-lite"/>
    </source>
</evidence>
<feature type="compositionally biased region" description="Gly residues" evidence="1">
    <location>
        <begin position="63"/>
        <end position="72"/>
    </location>
</feature>
<dbReference type="AlphaFoldDB" id="A0AAD9JUV7"/>
<feature type="compositionally biased region" description="Gly residues" evidence="1">
    <location>
        <begin position="121"/>
        <end position="141"/>
    </location>
</feature>
<evidence type="ECO:0000313" key="3">
    <source>
        <dbReference type="Proteomes" id="UP001209878"/>
    </source>
</evidence>
<dbReference type="Proteomes" id="UP001209878">
    <property type="component" value="Unassembled WGS sequence"/>
</dbReference>
<proteinExistence type="predicted"/>
<dbReference type="EMBL" id="JAODUO010001709">
    <property type="protein sequence ID" value="KAK2159557.1"/>
    <property type="molecule type" value="Genomic_DNA"/>
</dbReference>
<feature type="compositionally biased region" description="Basic and acidic residues" evidence="1">
    <location>
        <begin position="38"/>
        <end position="55"/>
    </location>
</feature>
<organism evidence="2 3">
    <name type="scientific">Ridgeia piscesae</name>
    <name type="common">Tubeworm</name>
    <dbReference type="NCBI Taxonomy" id="27915"/>
    <lineage>
        <taxon>Eukaryota</taxon>
        <taxon>Metazoa</taxon>
        <taxon>Spiralia</taxon>
        <taxon>Lophotrochozoa</taxon>
        <taxon>Annelida</taxon>
        <taxon>Polychaeta</taxon>
        <taxon>Sedentaria</taxon>
        <taxon>Canalipalpata</taxon>
        <taxon>Sabellida</taxon>
        <taxon>Siboglinidae</taxon>
        <taxon>Ridgeia</taxon>
    </lineage>
</organism>